<dbReference type="GO" id="GO:0040008">
    <property type="term" value="P:regulation of growth"/>
    <property type="evidence" value="ECO:0007669"/>
    <property type="project" value="UniProtKB-ARBA"/>
</dbReference>
<organism evidence="7 8">
    <name type="scientific">Linum trigynum</name>
    <dbReference type="NCBI Taxonomy" id="586398"/>
    <lineage>
        <taxon>Eukaryota</taxon>
        <taxon>Viridiplantae</taxon>
        <taxon>Streptophyta</taxon>
        <taxon>Embryophyta</taxon>
        <taxon>Tracheophyta</taxon>
        <taxon>Spermatophyta</taxon>
        <taxon>Magnoliopsida</taxon>
        <taxon>eudicotyledons</taxon>
        <taxon>Gunneridae</taxon>
        <taxon>Pentapetalae</taxon>
        <taxon>rosids</taxon>
        <taxon>fabids</taxon>
        <taxon>Malpighiales</taxon>
        <taxon>Linaceae</taxon>
        <taxon>Linum</taxon>
    </lineage>
</organism>
<evidence type="ECO:0000256" key="2">
    <source>
        <dbReference type="ARBA" id="ARBA00009178"/>
    </source>
</evidence>
<keyword evidence="6" id="KW-1015">Disulfide bond</keyword>
<comment type="similarity">
    <text evidence="2">Belongs to the plant rapid alkalinization factor (RALF) family.</text>
</comment>
<dbReference type="GO" id="GO:0005179">
    <property type="term" value="F:hormone activity"/>
    <property type="evidence" value="ECO:0007669"/>
    <property type="project" value="UniProtKB-KW"/>
</dbReference>
<evidence type="ECO:0000256" key="1">
    <source>
        <dbReference type="ARBA" id="ARBA00004613"/>
    </source>
</evidence>
<dbReference type="Pfam" id="PF05498">
    <property type="entry name" value="RALF"/>
    <property type="match status" value="1"/>
</dbReference>
<dbReference type="PANTHER" id="PTHR33136">
    <property type="entry name" value="RAPID ALKALINIZATION FACTOR-LIKE"/>
    <property type="match status" value="1"/>
</dbReference>
<dbReference type="GO" id="GO:0005576">
    <property type="term" value="C:extracellular region"/>
    <property type="evidence" value="ECO:0007669"/>
    <property type="project" value="UniProtKB-SubCell"/>
</dbReference>
<evidence type="ECO:0000313" key="7">
    <source>
        <dbReference type="EMBL" id="CAL1379578.1"/>
    </source>
</evidence>
<gene>
    <name evidence="7" type="ORF">LTRI10_LOCUS21093</name>
</gene>
<protein>
    <submittedName>
        <fullName evidence="7">Uncharacterized protein</fullName>
    </submittedName>
</protein>
<name>A0AAV2E0X0_9ROSI</name>
<evidence type="ECO:0000256" key="4">
    <source>
        <dbReference type="ARBA" id="ARBA00022702"/>
    </source>
</evidence>
<dbReference type="PANTHER" id="PTHR33136:SF6">
    <property type="entry name" value="PROTEIN RALF-LIKE 34"/>
    <property type="match status" value="1"/>
</dbReference>
<dbReference type="Proteomes" id="UP001497516">
    <property type="component" value="Chromosome 3"/>
</dbReference>
<dbReference type="GO" id="GO:0009506">
    <property type="term" value="C:plasmodesma"/>
    <property type="evidence" value="ECO:0007669"/>
    <property type="project" value="TreeGrafter"/>
</dbReference>
<evidence type="ECO:0000313" key="8">
    <source>
        <dbReference type="Proteomes" id="UP001497516"/>
    </source>
</evidence>
<keyword evidence="3" id="KW-0964">Secreted</keyword>
<evidence type="ECO:0000256" key="5">
    <source>
        <dbReference type="ARBA" id="ARBA00022729"/>
    </source>
</evidence>
<dbReference type="GO" id="GO:0019722">
    <property type="term" value="P:calcium-mediated signaling"/>
    <property type="evidence" value="ECO:0007669"/>
    <property type="project" value="TreeGrafter"/>
</dbReference>
<evidence type="ECO:0000256" key="3">
    <source>
        <dbReference type="ARBA" id="ARBA00022525"/>
    </source>
</evidence>
<accession>A0AAV2E0X0</accession>
<proteinExistence type="inferred from homology"/>
<evidence type="ECO:0000256" key="6">
    <source>
        <dbReference type="ARBA" id="ARBA00023157"/>
    </source>
</evidence>
<keyword evidence="5" id="KW-0732">Signal</keyword>
<keyword evidence="8" id="KW-1185">Reference proteome</keyword>
<keyword evidence="4" id="KW-0372">Hormone</keyword>
<dbReference type="EMBL" id="OZ034816">
    <property type="protein sequence ID" value="CAL1379578.1"/>
    <property type="molecule type" value="Genomic_DNA"/>
</dbReference>
<sequence length="121" mass="12813">MELAASSFSSVMIFLLLLVSPLNIIIMISLSSNAVADAAVRGGCQGNLGECRGSIVYEEAEDFTGRRILQLAGGAGFISYDALKRNTVPCSMRGASYYNCQAGAEANPYTRGCSAITRCRS</sequence>
<dbReference type="AlphaFoldDB" id="A0AAV2E0X0"/>
<dbReference type="InterPro" id="IPR008801">
    <property type="entry name" value="RALF"/>
</dbReference>
<comment type="subcellular location">
    <subcellularLocation>
        <location evidence="1">Secreted</location>
    </subcellularLocation>
</comment>
<reference evidence="7 8" key="1">
    <citation type="submission" date="2024-04" db="EMBL/GenBank/DDBJ databases">
        <authorList>
            <person name="Fracassetti M."/>
        </authorList>
    </citation>
    <scope>NUCLEOTIDE SEQUENCE [LARGE SCALE GENOMIC DNA]</scope>
</reference>